<evidence type="ECO:0000313" key="9">
    <source>
        <dbReference type="EMBL" id="EYB88140.1"/>
    </source>
</evidence>
<gene>
    <name evidence="9" type="primary">Acey_s0252.g241</name>
    <name evidence="9" type="ORF">Y032_0252g241</name>
</gene>
<keyword evidence="5" id="KW-0732">Signal</keyword>
<evidence type="ECO:0000256" key="6">
    <source>
        <dbReference type="ARBA" id="ARBA00022989"/>
    </source>
</evidence>
<reference evidence="10" key="1">
    <citation type="journal article" date="2015" name="Nat. Genet.">
        <title>The genome and transcriptome of the zoonotic hookworm Ancylostoma ceylanicum identify infection-specific gene families.</title>
        <authorList>
            <person name="Schwarz E.M."/>
            <person name="Hu Y."/>
            <person name="Antoshechkin I."/>
            <person name="Miller M.M."/>
            <person name="Sternberg P.W."/>
            <person name="Aroian R.V."/>
        </authorList>
    </citation>
    <scope>NUCLEOTIDE SEQUENCE</scope>
    <source>
        <strain evidence="10">HY135</strain>
    </source>
</reference>
<dbReference type="Pfam" id="PF25057">
    <property type="entry name" value="CUT_N"/>
    <property type="match status" value="1"/>
</dbReference>
<dbReference type="InterPro" id="IPR051962">
    <property type="entry name" value="Cuticlin"/>
</dbReference>
<evidence type="ECO:0000256" key="7">
    <source>
        <dbReference type="ARBA" id="ARBA00023136"/>
    </source>
</evidence>
<evidence type="ECO:0000313" key="10">
    <source>
        <dbReference type="Proteomes" id="UP000024635"/>
    </source>
</evidence>
<accession>A0A016SBZ0</accession>
<dbReference type="Proteomes" id="UP000024635">
    <property type="component" value="Unassembled WGS sequence"/>
</dbReference>
<evidence type="ECO:0000256" key="5">
    <source>
        <dbReference type="ARBA" id="ARBA00022729"/>
    </source>
</evidence>
<keyword evidence="4" id="KW-0812">Transmembrane</keyword>
<dbReference type="AlphaFoldDB" id="A0A016SBZ0"/>
<sequence length="130" mass="14524">MTIDVPVASTCGMRRRRVANPRGLVVDTTVILMFHPIFMTQVDKAYHIQCNYMESNREVTQALDVSMQSPTELPQSAAVLDDRKAPTCKYQVLSKDQNGSPVMFATIGDTVYHKYVAILANSLIQFSIVL</sequence>
<dbReference type="OrthoDB" id="6139674at2759"/>
<proteinExistence type="predicted"/>
<name>A0A016SBZ0_9BILA</name>
<evidence type="ECO:0000259" key="8">
    <source>
        <dbReference type="PROSITE" id="PS51034"/>
    </source>
</evidence>
<dbReference type="Pfam" id="PF25301">
    <property type="entry name" value="CUT_C"/>
    <property type="match status" value="1"/>
</dbReference>
<dbReference type="GO" id="GO:0042302">
    <property type="term" value="F:structural constituent of cuticle"/>
    <property type="evidence" value="ECO:0007669"/>
    <property type="project" value="UniProtKB-KW"/>
</dbReference>
<evidence type="ECO:0000256" key="4">
    <source>
        <dbReference type="ARBA" id="ARBA00022692"/>
    </source>
</evidence>
<dbReference type="InterPro" id="IPR057475">
    <property type="entry name" value="CUT_C"/>
</dbReference>
<keyword evidence="2" id="KW-0193">Cuticle</keyword>
<comment type="caution">
    <text evidence="9">The sequence shown here is derived from an EMBL/GenBank/DDBJ whole genome shotgun (WGS) entry which is preliminary data.</text>
</comment>
<dbReference type="InterPro" id="IPR056953">
    <property type="entry name" value="CUT_N"/>
</dbReference>
<evidence type="ECO:0000256" key="2">
    <source>
        <dbReference type="ARBA" id="ARBA00022460"/>
    </source>
</evidence>
<protein>
    <recommendedName>
        <fullName evidence="8">ZP domain-containing protein</fullName>
    </recommendedName>
</protein>
<dbReference type="GO" id="GO:0005886">
    <property type="term" value="C:plasma membrane"/>
    <property type="evidence" value="ECO:0007669"/>
    <property type="project" value="UniProtKB-SubCell"/>
</dbReference>
<dbReference type="InterPro" id="IPR001507">
    <property type="entry name" value="ZP_dom"/>
</dbReference>
<dbReference type="PROSITE" id="PS51034">
    <property type="entry name" value="ZP_2"/>
    <property type="match status" value="1"/>
</dbReference>
<dbReference type="EMBL" id="JARK01001588">
    <property type="protein sequence ID" value="EYB88140.1"/>
    <property type="molecule type" value="Genomic_DNA"/>
</dbReference>
<dbReference type="PANTHER" id="PTHR22907:SF1">
    <property type="entry name" value="ZP DOMAIN-CONTAINING PROTEIN"/>
    <property type="match status" value="1"/>
</dbReference>
<evidence type="ECO:0000256" key="3">
    <source>
        <dbReference type="ARBA" id="ARBA00022475"/>
    </source>
</evidence>
<evidence type="ECO:0000256" key="1">
    <source>
        <dbReference type="ARBA" id="ARBA00004251"/>
    </source>
</evidence>
<feature type="domain" description="ZP" evidence="8">
    <location>
        <begin position="1"/>
        <end position="130"/>
    </location>
</feature>
<keyword evidence="6" id="KW-1133">Transmembrane helix</keyword>
<keyword evidence="7" id="KW-0472">Membrane</keyword>
<comment type="subcellular location">
    <subcellularLocation>
        <location evidence="1">Cell membrane</location>
        <topology evidence="1">Single-pass type I membrane protein</topology>
    </subcellularLocation>
</comment>
<organism evidence="9 10">
    <name type="scientific">Ancylostoma ceylanicum</name>
    <dbReference type="NCBI Taxonomy" id="53326"/>
    <lineage>
        <taxon>Eukaryota</taxon>
        <taxon>Metazoa</taxon>
        <taxon>Ecdysozoa</taxon>
        <taxon>Nematoda</taxon>
        <taxon>Chromadorea</taxon>
        <taxon>Rhabditida</taxon>
        <taxon>Rhabditina</taxon>
        <taxon>Rhabditomorpha</taxon>
        <taxon>Strongyloidea</taxon>
        <taxon>Ancylostomatidae</taxon>
        <taxon>Ancylostomatinae</taxon>
        <taxon>Ancylostoma</taxon>
    </lineage>
</organism>
<dbReference type="PANTHER" id="PTHR22907">
    <property type="entry name" value="GH04558P"/>
    <property type="match status" value="1"/>
</dbReference>
<keyword evidence="3" id="KW-1003">Cell membrane</keyword>
<keyword evidence="10" id="KW-1185">Reference proteome</keyword>